<dbReference type="AlphaFoldDB" id="A0A409XEV5"/>
<dbReference type="STRING" id="93625.A0A409XEV5"/>
<reference evidence="11 12" key="1">
    <citation type="journal article" date="2018" name="Evol. Lett.">
        <title>Horizontal gene cluster transfer increased hallucinogenic mushroom diversity.</title>
        <authorList>
            <person name="Reynolds H.T."/>
            <person name="Vijayakumar V."/>
            <person name="Gluck-Thaler E."/>
            <person name="Korotkin H.B."/>
            <person name="Matheny P.B."/>
            <person name="Slot J.C."/>
        </authorList>
    </citation>
    <scope>NUCLEOTIDE SEQUENCE [LARGE SCALE GENOMIC DNA]</scope>
    <source>
        <strain evidence="11 12">2631</strain>
    </source>
</reference>
<dbReference type="InterPro" id="IPR036388">
    <property type="entry name" value="WH-like_DNA-bd_sf"/>
</dbReference>
<evidence type="ECO:0000256" key="8">
    <source>
        <dbReference type="SAM" id="Coils"/>
    </source>
</evidence>
<keyword evidence="5" id="KW-0539">Nucleus</keyword>
<feature type="region of interest" description="Disordered" evidence="9">
    <location>
        <begin position="136"/>
        <end position="155"/>
    </location>
</feature>
<dbReference type="InParanoid" id="A0A409XEV5"/>
<feature type="region of interest" description="Disordered" evidence="9">
    <location>
        <begin position="312"/>
        <end position="379"/>
    </location>
</feature>
<name>A0A409XEV5_PSICY</name>
<dbReference type="Pfam" id="PF00447">
    <property type="entry name" value="HSF_DNA-bind"/>
    <property type="match status" value="2"/>
</dbReference>
<dbReference type="FunFam" id="1.10.10.10:FF:000027">
    <property type="entry name" value="Heat shock transcription factor 1"/>
    <property type="match status" value="1"/>
</dbReference>
<evidence type="ECO:0000313" key="12">
    <source>
        <dbReference type="Proteomes" id="UP000283269"/>
    </source>
</evidence>
<dbReference type="GO" id="GO:0043565">
    <property type="term" value="F:sequence-specific DNA binding"/>
    <property type="evidence" value="ECO:0007669"/>
    <property type="project" value="InterPro"/>
</dbReference>
<evidence type="ECO:0000256" key="3">
    <source>
        <dbReference type="ARBA" id="ARBA00023125"/>
    </source>
</evidence>
<feature type="compositionally biased region" description="Low complexity" evidence="9">
    <location>
        <begin position="336"/>
        <end position="357"/>
    </location>
</feature>
<organism evidence="11 12">
    <name type="scientific">Psilocybe cyanescens</name>
    <dbReference type="NCBI Taxonomy" id="93625"/>
    <lineage>
        <taxon>Eukaryota</taxon>
        <taxon>Fungi</taxon>
        <taxon>Dikarya</taxon>
        <taxon>Basidiomycota</taxon>
        <taxon>Agaricomycotina</taxon>
        <taxon>Agaricomycetes</taxon>
        <taxon>Agaricomycetidae</taxon>
        <taxon>Agaricales</taxon>
        <taxon>Agaricineae</taxon>
        <taxon>Strophariaceae</taxon>
        <taxon>Psilocybe</taxon>
    </lineage>
</organism>
<comment type="similarity">
    <text evidence="7">Belongs to the HSF family.</text>
</comment>
<gene>
    <name evidence="11" type="ORF">CVT25_001355</name>
</gene>
<keyword evidence="3" id="KW-0238">DNA-binding</keyword>
<feature type="compositionally biased region" description="Low complexity" evidence="9">
    <location>
        <begin position="492"/>
        <end position="509"/>
    </location>
</feature>
<dbReference type="PANTHER" id="PTHR10015">
    <property type="entry name" value="HEAT SHOCK TRANSCRIPTION FACTOR"/>
    <property type="match status" value="1"/>
</dbReference>
<evidence type="ECO:0000256" key="5">
    <source>
        <dbReference type="ARBA" id="ARBA00023242"/>
    </source>
</evidence>
<keyword evidence="4" id="KW-0804">Transcription</keyword>
<feature type="compositionally biased region" description="Polar residues" evidence="9">
    <location>
        <begin position="362"/>
        <end position="374"/>
    </location>
</feature>
<evidence type="ECO:0000259" key="10">
    <source>
        <dbReference type="SMART" id="SM00415"/>
    </source>
</evidence>
<evidence type="ECO:0000256" key="1">
    <source>
        <dbReference type="ARBA" id="ARBA00004123"/>
    </source>
</evidence>
<feature type="compositionally biased region" description="Polar residues" evidence="9">
    <location>
        <begin position="455"/>
        <end position="491"/>
    </location>
</feature>
<evidence type="ECO:0000256" key="9">
    <source>
        <dbReference type="SAM" id="MobiDB-lite"/>
    </source>
</evidence>
<dbReference type="SMART" id="SM00415">
    <property type="entry name" value="HSF"/>
    <property type="match status" value="2"/>
</dbReference>
<dbReference type="OrthoDB" id="60033at2759"/>
<comment type="caution">
    <text evidence="11">The sequence shown here is derived from an EMBL/GenBank/DDBJ whole genome shotgun (WGS) entry which is preliminary data.</text>
</comment>
<feature type="coiled-coil region" evidence="8">
    <location>
        <begin position="184"/>
        <end position="211"/>
    </location>
</feature>
<dbReference type="InterPro" id="IPR036390">
    <property type="entry name" value="WH_DNA-bd_sf"/>
</dbReference>
<evidence type="ECO:0000256" key="2">
    <source>
        <dbReference type="ARBA" id="ARBA00023015"/>
    </source>
</evidence>
<dbReference type="PANTHER" id="PTHR10015:SF361">
    <property type="entry name" value="TRANSCRIPTION FACTOR SKN7"/>
    <property type="match status" value="1"/>
</dbReference>
<keyword evidence="8" id="KW-0175">Coiled coil</keyword>
<evidence type="ECO:0000256" key="7">
    <source>
        <dbReference type="RuleBase" id="RU004020"/>
    </source>
</evidence>
<dbReference type="InterPro" id="IPR000232">
    <property type="entry name" value="HSF_DNA-bd"/>
</dbReference>
<protein>
    <recommendedName>
        <fullName evidence="10">HSF-type DNA-binding domain-containing protein</fullName>
    </recommendedName>
</protein>
<sequence length="717" mass="80443">MSFNAKSGDPAFTLPGTIQLQNDGENEEQEFIMSSTVTDFARKLYNLLEDPSHNAIICWGPERDCFTVKDTTLFAKNILPRVFNHSNFASFVRQLNKYDFHKVRKESSQDLDQTWTFKHPNFHGDRPEALQHIRRKAAQGAAGERPPQDTSKAEFSSLYSYPSQLSRQPFSSNLDGMRGSKPTSMELQVELDRLRDDNEDLRTRTRTLERNYDAMGTSLLQDPALQDMISWGALRDCFVVKARPTFDPSEFLKTVLPPTFNHSNFASFVRQLNKYGFHKVKKTEYNKNGDLTWTFRHRHFHADKPEALHNVKRQASAKAPPAGASTGSHRASSVTDSPSLLPSYDSSSPSSYQLSPAPLNPYPTSLNSHQSSRGPSRKEIKAEIRRLQNEGDGLRTRLRHLERNYETMFKGLNGMESTVARQDRHLESMMQQFLENENLKGTWKEGVPLIAGTASPESPSTRSLISVSIPSQGQEPRSSSIRTHPPAQSTDSQIQRPPQHQRRQSLPQPSVSPGDSMTPLKRKRDDFSSLEQGTPQAPHLKPGYVTTAISPPSNSFSSLARLVIPLQRMQNKPGSAPMPNQGWEISPDQMSTSVAMNCGIPTPFDRRTPATSLQHGIDGQDPVHRAVDEQYAIHRLLLEVQPPPLLLGVAHGPQVMAESLVQERAQQVRRSNYVPTVIQAGEASGLIYGREMTWNFSPHLGGGQMLEDRYSGEPRSY</sequence>
<dbReference type="GO" id="GO:0005634">
    <property type="term" value="C:nucleus"/>
    <property type="evidence" value="ECO:0007669"/>
    <property type="project" value="UniProtKB-SubCell"/>
</dbReference>
<keyword evidence="2" id="KW-0805">Transcription regulation</keyword>
<dbReference type="EMBL" id="NHYD01001917">
    <property type="protein sequence ID" value="PPQ89271.1"/>
    <property type="molecule type" value="Genomic_DNA"/>
</dbReference>
<keyword evidence="12" id="KW-1185">Reference proteome</keyword>
<comment type="subunit">
    <text evidence="6">Homotrimer. Homotrimerization increases the affinity of HSF1 to DNA. Interacts with transcriptional coregulator SSA1 on chromatin.</text>
</comment>
<dbReference type="PRINTS" id="PR00056">
    <property type="entry name" value="HSFDOMAIN"/>
</dbReference>
<evidence type="ECO:0000313" key="11">
    <source>
        <dbReference type="EMBL" id="PPQ89271.1"/>
    </source>
</evidence>
<feature type="compositionally biased region" description="Polar residues" evidence="9">
    <location>
        <begin position="325"/>
        <end position="335"/>
    </location>
</feature>
<dbReference type="SUPFAM" id="SSF46785">
    <property type="entry name" value="Winged helix' DNA-binding domain"/>
    <property type="match status" value="2"/>
</dbReference>
<feature type="domain" description="HSF-type DNA-binding" evidence="10">
    <location>
        <begin position="214"/>
        <end position="314"/>
    </location>
</feature>
<proteinExistence type="inferred from homology"/>
<dbReference type="GO" id="GO:0003700">
    <property type="term" value="F:DNA-binding transcription factor activity"/>
    <property type="evidence" value="ECO:0007669"/>
    <property type="project" value="InterPro"/>
</dbReference>
<dbReference type="Proteomes" id="UP000283269">
    <property type="component" value="Unassembled WGS sequence"/>
</dbReference>
<dbReference type="Gene3D" id="1.10.10.10">
    <property type="entry name" value="Winged helix-like DNA-binding domain superfamily/Winged helix DNA-binding domain"/>
    <property type="match status" value="2"/>
</dbReference>
<feature type="region of interest" description="Disordered" evidence="9">
    <location>
        <begin position="450"/>
        <end position="548"/>
    </location>
</feature>
<feature type="domain" description="HSF-type DNA-binding" evidence="10">
    <location>
        <begin position="36"/>
        <end position="136"/>
    </location>
</feature>
<comment type="subcellular location">
    <subcellularLocation>
        <location evidence="1">Nucleus</location>
    </subcellularLocation>
</comment>
<evidence type="ECO:0000256" key="6">
    <source>
        <dbReference type="ARBA" id="ARBA00062171"/>
    </source>
</evidence>
<evidence type="ECO:0000256" key="4">
    <source>
        <dbReference type="ARBA" id="ARBA00023163"/>
    </source>
</evidence>
<accession>A0A409XEV5</accession>